<protein>
    <submittedName>
        <fullName evidence="1">Uncharacterized protein</fullName>
    </submittedName>
</protein>
<comment type="caution">
    <text evidence="1">The sequence shown here is derived from an EMBL/GenBank/DDBJ whole genome shotgun (WGS) entry which is preliminary data.</text>
</comment>
<gene>
    <name evidence="1" type="ORF">L6452_32340</name>
</gene>
<proteinExistence type="predicted"/>
<name>A0ACB8Z578_ARCLA</name>
<reference evidence="1 2" key="2">
    <citation type="journal article" date="2022" name="Mol. Ecol. Resour.">
        <title>The genomes of chicory, endive, great burdock and yacon provide insights into Asteraceae paleo-polyploidization history and plant inulin production.</title>
        <authorList>
            <person name="Fan W."/>
            <person name="Wang S."/>
            <person name="Wang H."/>
            <person name="Wang A."/>
            <person name="Jiang F."/>
            <person name="Liu H."/>
            <person name="Zhao H."/>
            <person name="Xu D."/>
            <person name="Zhang Y."/>
        </authorList>
    </citation>
    <scope>NUCLEOTIDE SEQUENCE [LARGE SCALE GENOMIC DNA]</scope>
    <source>
        <strain evidence="2">cv. Niubang</strain>
    </source>
</reference>
<dbReference type="EMBL" id="CM042057">
    <property type="protein sequence ID" value="KAI3692523.1"/>
    <property type="molecule type" value="Genomic_DNA"/>
</dbReference>
<organism evidence="1 2">
    <name type="scientific">Arctium lappa</name>
    <name type="common">Greater burdock</name>
    <name type="synonym">Lappa major</name>
    <dbReference type="NCBI Taxonomy" id="4217"/>
    <lineage>
        <taxon>Eukaryota</taxon>
        <taxon>Viridiplantae</taxon>
        <taxon>Streptophyta</taxon>
        <taxon>Embryophyta</taxon>
        <taxon>Tracheophyta</taxon>
        <taxon>Spermatophyta</taxon>
        <taxon>Magnoliopsida</taxon>
        <taxon>eudicotyledons</taxon>
        <taxon>Gunneridae</taxon>
        <taxon>Pentapetalae</taxon>
        <taxon>asterids</taxon>
        <taxon>campanulids</taxon>
        <taxon>Asterales</taxon>
        <taxon>Asteraceae</taxon>
        <taxon>Carduoideae</taxon>
        <taxon>Cardueae</taxon>
        <taxon>Arctiinae</taxon>
        <taxon>Arctium</taxon>
    </lineage>
</organism>
<evidence type="ECO:0000313" key="2">
    <source>
        <dbReference type="Proteomes" id="UP001055879"/>
    </source>
</evidence>
<sequence length="131" mass="14016">MSDSKHPQPPIISSGGLTGSTKAELPANTSQGRSEGYSSDINVPPLNSSGVPQKKINSAANGVGVGERNKRVSKFSSIDVMIDPDYDDIVPVKCSASENIKMSSCRPDSTTSSQNPRKLVPTKYYKQTDKK</sequence>
<evidence type="ECO:0000313" key="1">
    <source>
        <dbReference type="EMBL" id="KAI3692523.1"/>
    </source>
</evidence>
<dbReference type="Proteomes" id="UP001055879">
    <property type="component" value="Linkage Group LG11"/>
</dbReference>
<keyword evidence="2" id="KW-1185">Reference proteome</keyword>
<accession>A0ACB8Z578</accession>
<reference evidence="2" key="1">
    <citation type="journal article" date="2022" name="Mol. Ecol. Resour.">
        <title>The genomes of chicory, endive, great burdock and yacon provide insights into Asteraceae palaeo-polyploidization history and plant inulin production.</title>
        <authorList>
            <person name="Fan W."/>
            <person name="Wang S."/>
            <person name="Wang H."/>
            <person name="Wang A."/>
            <person name="Jiang F."/>
            <person name="Liu H."/>
            <person name="Zhao H."/>
            <person name="Xu D."/>
            <person name="Zhang Y."/>
        </authorList>
    </citation>
    <scope>NUCLEOTIDE SEQUENCE [LARGE SCALE GENOMIC DNA]</scope>
    <source>
        <strain evidence="2">cv. Niubang</strain>
    </source>
</reference>